<dbReference type="GeneID" id="19165017"/>
<organism evidence="5 6">
    <name type="scientific">Capronia epimyces CBS 606.96</name>
    <dbReference type="NCBI Taxonomy" id="1182542"/>
    <lineage>
        <taxon>Eukaryota</taxon>
        <taxon>Fungi</taxon>
        <taxon>Dikarya</taxon>
        <taxon>Ascomycota</taxon>
        <taxon>Pezizomycotina</taxon>
        <taxon>Eurotiomycetes</taxon>
        <taxon>Chaetothyriomycetidae</taxon>
        <taxon>Chaetothyriales</taxon>
        <taxon>Herpotrichiellaceae</taxon>
        <taxon>Capronia</taxon>
    </lineage>
</organism>
<keyword evidence="3" id="KW-0539">Nucleus</keyword>
<feature type="region of interest" description="Disordered" evidence="4">
    <location>
        <begin position="1"/>
        <end position="27"/>
    </location>
</feature>
<dbReference type="PIRSF" id="PIRSF028983">
    <property type="entry name" value="BCP1"/>
    <property type="match status" value="1"/>
</dbReference>
<sequence length="290" mass="32602">MSKRKQDAGESVINKNPNTDDESGEDEDFDVLNVDFEWFDPQPEIDYHGIKALLQQLFDVDAQLFELSALTDLILSQPTLGSTVKVDGNQTDPYAFLSVVNLQEHKDKPFMGKVIQYIQSKARSNPGLAPLAELLSQSTIPAIGLVLTERLINVPSEIVPPMYTMLLEEIDWALQDKEPYNFSHYLILSKTYTEVASKLDAEDSRPKKKNKAVGSSFETMYFHPEDEVLQRHAICHGGFDYSIKQDEGHSDSKRVFQELGIKPQGHAILISADQFKAAVQNVAEYLKPQA</sequence>
<comment type="caution">
    <text evidence="5">The sequence shown here is derived from an EMBL/GenBank/DDBJ whole genome shotgun (WGS) entry which is preliminary data.</text>
</comment>
<dbReference type="GO" id="GO:0000055">
    <property type="term" value="P:ribosomal large subunit export from nucleus"/>
    <property type="evidence" value="ECO:0007669"/>
    <property type="project" value="EnsemblFungi"/>
</dbReference>
<dbReference type="HOGENOM" id="CLU_068770_2_0_1"/>
<dbReference type="PANTHER" id="PTHR13261:SF0">
    <property type="entry name" value="BRCA2 AND CDKN1A-INTERACTING PROTEIN"/>
    <property type="match status" value="1"/>
</dbReference>
<dbReference type="GO" id="GO:0006611">
    <property type="term" value="P:protein export from nucleus"/>
    <property type="evidence" value="ECO:0007669"/>
    <property type="project" value="EnsemblFungi"/>
</dbReference>
<name>W9YHH8_9EURO</name>
<evidence type="ECO:0000313" key="5">
    <source>
        <dbReference type="EMBL" id="EXJ92327.1"/>
    </source>
</evidence>
<dbReference type="eggNOG" id="KOG3034">
    <property type="taxonomic scope" value="Eukaryota"/>
</dbReference>
<keyword evidence="6" id="KW-1185">Reference proteome</keyword>
<dbReference type="GO" id="GO:0005634">
    <property type="term" value="C:nucleus"/>
    <property type="evidence" value="ECO:0007669"/>
    <property type="project" value="UniProtKB-SubCell"/>
</dbReference>
<comment type="subcellular location">
    <subcellularLocation>
        <location evidence="3">Nucleus</location>
    </subcellularLocation>
</comment>
<comment type="function">
    <text evidence="1 3">Involved in nuclear export, actin cytoskeleton organization and vesicular transport.</text>
</comment>
<dbReference type="Pfam" id="PF13862">
    <property type="entry name" value="BCCIP"/>
    <property type="match status" value="1"/>
</dbReference>
<dbReference type="AlphaFoldDB" id="W9YHH8"/>
<dbReference type="Proteomes" id="UP000019478">
    <property type="component" value="Unassembled WGS sequence"/>
</dbReference>
<dbReference type="STRING" id="1182542.W9YHH8"/>
<evidence type="ECO:0000313" key="6">
    <source>
        <dbReference type="Proteomes" id="UP000019478"/>
    </source>
</evidence>
<gene>
    <name evidence="5" type="ORF">A1O3_00877</name>
</gene>
<reference evidence="5 6" key="1">
    <citation type="submission" date="2013-03" db="EMBL/GenBank/DDBJ databases">
        <title>The Genome Sequence of Capronia epimyces CBS 606.96.</title>
        <authorList>
            <consortium name="The Broad Institute Genomics Platform"/>
            <person name="Cuomo C."/>
            <person name="de Hoog S."/>
            <person name="Gorbushina A."/>
            <person name="Walker B."/>
            <person name="Young S.K."/>
            <person name="Zeng Q."/>
            <person name="Gargeya S."/>
            <person name="Fitzgerald M."/>
            <person name="Haas B."/>
            <person name="Abouelleil A."/>
            <person name="Allen A.W."/>
            <person name="Alvarado L."/>
            <person name="Arachchi H.M."/>
            <person name="Berlin A.M."/>
            <person name="Chapman S.B."/>
            <person name="Gainer-Dewar J."/>
            <person name="Goldberg J."/>
            <person name="Griggs A."/>
            <person name="Gujja S."/>
            <person name="Hansen M."/>
            <person name="Howarth C."/>
            <person name="Imamovic A."/>
            <person name="Ireland A."/>
            <person name="Larimer J."/>
            <person name="McCowan C."/>
            <person name="Murphy C."/>
            <person name="Pearson M."/>
            <person name="Poon T.W."/>
            <person name="Priest M."/>
            <person name="Roberts A."/>
            <person name="Saif S."/>
            <person name="Shea T."/>
            <person name="Sisk P."/>
            <person name="Sykes S."/>
            <person name="Wortman J."/>
            <person name="Nusbaum C."/>
            <person name="Birren B."/>
        </authorList>
    </citation>
    <scope>NUCLEOTIDE SEQUENCE [LARGE SCALE GENOMIC DNA]</scope>
    <source>
        <strain evidence="5 6">CBS 606.96</strain>
    </source>
</reference>
<dbReference type="EMBL" id="AMGY01000001">
    <property type="protein sequence ID" value="EXJ92327.1"/>
    <property type="molecule type" value="Genomic_DNA"/>
</dbReference>
<comment type="similarity">
    <text evidence="2 3">Belongs to the BCP1 family.</text>
</comment>
<evidence type="ECO:0000256" key="2">
    <source>
        <dbReference type="ARBA" id="ARBA00006781"/>
    </source>
</evidence>
<dbReference type="InterPro" id="IPR025602">
    <property type="entry name" value="BCP1_family"/>
</dbReference>
<dbReference type="GO" id="GO:0044183">
    <property type="term" value="F:protein folding chaperone"/>
    <property type="evidence" value="ECO:0007669"/>
    <property type="project" value="EnsemblFungi"/>
</dbReference>
<evidence type="ECO:0000256" key="4">
    <source>
        <dbReference type="SAM" id="MobiDB-lite"/>
    </source>
</evidence>
<dbReference type="RefSeq" id="XP_007729217.1">
    <property type="nucleotide sequence ID" value="XM_007731027.1"/>
</dbReference>
<keyword evidence="3" id="KW-0813">Transport</keyword>
<accession>W9YHH8</accession>
<proteinExistence type="inferred from homology"/>
<protein>
    <recommendedName>
        <fullName evidence="3">Protein BCP1</fullName>
    </recommendedName>
</protein>
<evidence type="ECO:0000256" key="3">
    <source>
        <dbReference type="PIRNR" id="PIRNR028983"/>
    </source>
</evidence>
<keyword evidence="3" id="KW-0653">Protein transport</keyword>
<dbReference type="OrthoDB" id="27543at2759"/>
<dbReference type="GO" id="GO:0030674">
    <property type="term" value="F:protein-macromolecule adaptor activity"/>
    <property type="evidence" value="ECO:0007669"/>
    <property type="project" value="EnsemblFungi"/>
</dbReference>
<dbReference type="PANTHER" id="PTHR13261">
    <property type="entry name" value="BRCA2 AND CDKN1A INTERACTING PROTEIN"/>
    <property type="match status" value="1"/>
</dbReference>
<evidence type="ECO:0000256" key="1">
    <source>
        <dbReference type="ARBA" id="ARBA00002688"/>
    </source>
</evidence>